<name>A0A1Y1XC80_9FUNG</name>
<keyword evidence="3" id="KW-0732">Signal</keyword>
<keyword evidence="2" id="KW-1015">Disulfide bond</keyword>
<reference evidence="5 6" key="1">
    <citation type="submission" date="2016-08" db="EMBL/GenBank/DDBJ databases">
        <title>A Parts List for Fungal Cellulosomes Revealed by Comparative Genomics.</title>
        <authorList>
            <consortium name="DOE Joint Genome Institute"/>
            <person name="Haitjema C.H."/>
            <person name="Gilmore S.P."/>
            <person name="Henske J.K."/>
            <person name="Solomon K.V."/>
            <person name="De Groot R."/>
            <person name="Kuo A."/>
            <person name="Mondo S.J."/>
            <person name="Salamov A.A."/>
            <person name="Labutti K."/>
            <person name="Zhao Z."/>
            <person name="Chiniquy J."/>
            <person name="Barry K."/>
            <person name="Brewer H.M."/>
            <person name="Purvine S.O."/>
            <person name="Wright A.T."/>
            <person name="Boxma B."/>
            <person name="Van Alen T."/>
            <person name="Hackstein J.H."/>
            <person name="Baker S.E."/>
            <person name="Grigoriev I.V."/>
            <person name="O'Malley M.A."/>
        </authorList>
    </citation>
    <scope>NUCLEOTIDE SEQUENCE [LARGE SCALE GENOMIC DNA]</scope>
    <source>
        <strain evidence="5 6">S4</strain>
    </source>
</reference>
<dbReference type="AlphaFoldDB" id="A0A1Y1XC80"/>
<dbReference type="InterPro" id="IPR001002">
    <property type="entry name" value="Chitin-bd_1"/>
</dbReference>
<gene>
    <name evidence="5" type="ORF">BCR32DRAFT_292287</name>
</gene>
<evidence type="ECO:0000256" key="2">
    <source>
        <dbReference type="PROSITE-ProRule" id="PRU00261"/>
    </source>
</evidence>
<dbReference type="GO" id="GO:0008061">
    <property type="term" value="F:chitin binding"/>
    <property type="evidence" value="ECO:0007669"/>
    <property type="project" value="UniProtKB-UniRule"/>
</dbReference>
<dbReference type="SMART" id="SM00270">
    <property type="entry name" value="ChtBD1"/>
    <property type="match status" value="1"/>
</dbReference>
<evidence type="ECO:0000259" key="4">
    <source>
        <dbReference type="PROSITE" id="PS50941"/>
    </source>
</evidence>
<evidence type="ECO:0000313" key="5">
    <source>
        <dbReference type="EMBL" id="ORX82974.1"/>
    </source>
</evidence>
<feature type="disulfide bond" evidence="2">
    <location>
        <begin position="178"/>
        <end position="192"/>
    </location>
</feature>
<proteinExistence type="predicted"/>
<dbReference type="Pfam" id="PF00187">
    <property type="entry name" value="Chitin_bind_1"/>
    <property type="match status" value="1"/>
</dbReference>
<feature type="domain" description="Chitin-binding type-1" evidence="4">
    <location>
        <begin position="162"/>
        <end position="204"/>
    </location>
</feature>
<evidence type="ECO:0000256" key="3">
    <source>
        <dbReference type="SAM" id="SignalP"/>
    </source>
</evidence>
<keyword evidence="1 2" id="KW-0147">Chitin-binding</keyword>
<keyword evidence="6" id="KW-1185">Reference proteome</keyword>
<dbReference type="EMBL" id="MCFG01000083">
    <property type="protein sequence ID" value="ORX82974.1"/>
    <property type="molecule type" value="Genomic_DNA"/>
</dbReference>
<dbReference type="PROSITE" id="PS00026">
    <property type="entry name" value="CHIT_BIND_I_1"/>
    <property type="match status" value="1"/>
</dbReference>
<dbReference type="Gene3D" id="3.30.60.10">
    <property type="entry name" value="Endochitinase-like"/>
    <property type="match status" value="1"/>
</dbReference>
<sequence length="204" mass="23328">MKIYLLLLLSITLINNINAINTLYNEFNGVYITSPINPNTGEVNCNEFYICERFEMLDWVKPLFNDSERLFNCVNSKGESGPNLVIDEKNIANPFIKCETKSNFHKITRFKISDCRNSYKKGSDYNSFKKTDSSKGTIDIAYITSDSHDRVLTYRGWCKYDTDLCGKQYGFHCHTGYCCSKYGHCGKSKDYCEKGCQGNFGKCG</sequence>
<comment type="caution">
    <text evidence="2">Lacks conserved residue(s) required for the propagation of feature annotation.</text>
</comment>
<dbReference type="InterPro" id="IPR018371">
    <property type="entry name" value="Chitin-binding_1_CS"/>
</dbReference>
<dbReference type="OrthoDB" id="1193027at2759"/>
<dbReference type="InterPro" id="IPR036861">
    <property type="entry name" value="Endochitinase-like_sf"/>
</dbReference>
<evidence type="ECO:0000313" key="6">
    <source>
        <dbReference type="Proteomes" id="UP000193944"/>
    </source>
</evidence>
<dbReference type="CDD" id="cd00035">
    <property type="entry name" value="ChtBD1"/>
    <property type="match status" value="1"/>
</dbReference>
<feature type="disulfide bond" evidence="2">
    <location>
        <begin position="173"/>
        <end position="185"/>
    </location>
</feature>
<dbReference type="PROSITE" id="PS50941">
    <property type="entry name" value="CHIT_BIND_I_2"/>
    <property type="match status" value="1"/>
</dbReference>
<reference evidence="5 6" key="2">
    <citation type="submission" date="2016-08" db="EMBL/GenBank/DDBJ databases">
        <title>Pervasive Adenine N6-methylation of Active Genes in Fungi.</title>
        <authorList>
            <consortium name="DOE Joint Genome Institute"/>
            <person name="Mondo S.J."/>
            <person name="Dannebaum R.O."/>
            <person name="Kuo R.C."/>
            <person name="Labutti K."/>
            <person name="Haridas S."/>
            <person name="Kuo A."/>
            <person name="Salamov A."/>
            <person name="Ahrendt S.R."/>
            <person name="Lipzen A."/>
            <person name="Sullivan W."/>
            <person name="Andreopoulos W.B."/>
            <person name="Clum A."/>
            <person name="Lindquist E."/>
            <person name="Daum C."/>
            <person name="Ramamoorthy G.K."/>
            <person name="Gryganskyi A."/>
            <person name="Culley D."/>
            <person name="Magnuson J.K."/>
            <person name="James T.Y."/>
            <person name="O'Malley M.A."/>
            <person name="Stajich J.E."/>
            <person name="Spatafora J.W."/>
            <person name="Visel A."/>
            <person name="Grigoriev I.V."/>
        </authorList>
    </citation>
    <scope>NUCLEOTIDE SEQUENCE [LARGE SCALE GENOMIC DNA]</scope>
    <source>
        <strain evidence="5 6">S4</strain>
    </source>
</reference>
<protein>
    <recommendedName>
        <fullName evidence="4">Chitin-binding type-1 domain-containing protein</fullName>
    </recommendedName>
</protein>
<feature type="signal peptide" evidence="3">
    <location>
        <begin position="1"/>
        <end position="19"/>
    </location>
</feature>
<evidence type="ECO:0000256" key="1">
    <source>
        <dbReference type="ARBA" id="ARBA00022669"/>
    </source>
</evidence>
<accession>A0A1Y1XC80</accession>
<dbReference type="Proteomes" id="UP000193944">
    <property type="component" value="Unassembled WGS sequence"/>
</dbReference>
<comment type="caution">
    <text evidence="5">The sequence shown here is derived from an EMBL/GenBank/DDBJ whole genome shotgun (WGS) entry which is preliminary data.</text>
</comment>
<organism evidence="5 6">
    <name type="scientific">Anaeromyces robustus</name>
    <dbReference type="NCBI Taxonomy" id="1754192"/>
    <lineage>
        <taxon>Eukaryota</taxon>
        <taxon>Fungi</taxon>
        <taxon>Fungi incertae sedis</taxon>
        <taxon>Chytridiomycota</taxon>
        <taxon>Chytridiomycota incertae sedis</taxon>
        <taxon>Neocallimastigomycetes</taxon>
        <taxon>Neocallimastigales</taxon>
        <taxon>Neocallimastigaceae</taxon>
        <taxon>Anaeromyces</taxon>
    </lineage>
</organism>
<dbReference type="SUPFAM" id="SSF57016">
    <property type="entry name" value="Plant lectins/antimicrobial peptides"/>
    <property type="match status" value="1"/>
</dbReference>
<feature type="chain" id="PRO_5013050499" description="Chitin-binding type-1 domain-containing protein" evidence="3">
    <location>
        <begin position="20"/>
        <end position="204"/>
    </location>
</feature>